<dbReference type="SUPFAM" id="SSF49785">
    <property type="entry name" value="Galactose-binding domain-like"/>
    <property type="match status" value="1"/>
</dbReference>
<dbReference type="InterPro" id="IPR050261">
    <property type="entry name" value="FrsA_esterase"/>
</dbReference>
<evidence type="ECO:0000259" key="3">
    <source>
        <dbReference type="SMART" id="SM00939"/>
    </source>
</evidence>
<accession>A0A841BEZ8</accession>
<name>A0A841BEZ8_9PSEU</name>
<comment type="caution">
    <text evidence="4">The sequence shown here is derived from an EMBL/GenBank/DDBJ whole genome shotgun (WGS) entry which is preliminary data.</text>
</comment>
<keyword evidence="5" id="KW-1185">Reference proteome</keyword>
<keyword evidence="2 4" id="KW-0378">Hydrolase</keyword>
<evidence type="ECO:0000313" key="5">
    <source>
        <dbReference type="Proteomes" id="UP000580861"/>
    </source>
</evidence>
<dbReference type="Gene3D" id="2.60.120.260">
    <property type="entry name" value="Galactose-binding domain-like"/>
    <property type="match status" value="1"/>
</dbReference>
<dbReference type="SUPFAM" id="SSF53474">
    <property type="entry name" value="alpha/beta-Hydrolases"/>
    <property type="match status" value="1"/>
</dbReference>
<gene>
    <name evidence="4" type="ORF">HDA45_007657</name>
</gene>
<proteinExistence type="inferred from homology"/>
<dbReference type="SMART" id="SM00939">
    <property type="entry name" value="PepX_C"/>
    <property type="match status" value="1"/>
</dbReference>
<evidence type="ECO:0000256" key="2">
    <source>
        <dbReference type="ARBA" id="ARBA00022801"/>
    </source>
</evidence>
<dbReference type="GO" id="GO:0008239">
    <property type="term" value="F:dipeptidyl-peptidase activity"/>
    <property type="evidence" value="ECO:0007669"/>
    <property type="project" value="InterPro"/>
</dbReference>
<dbReference type="InterPro" id="IPR013736">
    <property type="entry name" value="Xaa-Pro_dipept_C"/>
</dbReference>
<organism evidence="4 5">
    <name type="scientific">Amycolatopsis umgeniensis</name>
    <dbReference type="NCBI Taxonomy" id="336628"/>
    <lineage>
        <taxon>Bacteria</taxon>
        <taxon>Bacillati</taxon>
        <taxon>Actinomycetota</taxon>
        <taxon>Actinomycetes</taxon>
        <taxon>Pseudonocardiales</taxon>
        <taxon>Pseudonocardiaceae</taxon>
        <taxon>Amycolatopsis</taxon>
    </lineage>
</organism>
<comment type="similarity">
    <text evidence="1">Belongs to the AB hydrolase superfamily.</text>
</comment>
<dbReference type="InterPro" id="IPR000383">
    <property type="entry name" value="Xaa-Pro-like_dom"/>
</dbReference>
<dbReference type="Gene3D" id="3.40.50.1820">
    <property type="entry name" value="alpha/beta hydrolase"/>
    <property type="match status" value="1"/>
</dbReference>
<dbReference type="Proteomes" id="UP000580861">
    <property type="component" value="Unassembled WGS sequence"/>
</dbReference>
<evidence type="ECO:0000313" key="4">
    <source>
        <dbReference type="EMBL" id="MBB5857570.1"/>
    </source>
</evidence>
<dbReference type="InterPro" id="IPR008979">
    <property type="entry name" value="Galactose-bd-like_sf"/>
</dbReference>
<evidence type="ECO:0000256" key="1">
    <source>
        <dbReference type="ARBA" id="ARBA00008645"/>
    </source>
</evidence>
<sequence length="524" mass="57607">MALPENAQTAEYPLIVLPAPLAPIGWRAYAVFHPLLKKGFMANLAAKGYVVVAYSERGLSHSGGKIDVAGPRDQADGTAVIDWVSEHIQAADLSRVGMAGASYGAGQSLLIAAKDKRVKAVVAMSAWGDLFKSLYENETRHIKAFQALRGLFQTWPSPPSIPSFPPQPQPDPMPGVSRLNAETEQVFQNIADNVEIEQLREFADKRSPIHPEFLDELNRPDLAILLCTYWHETIFSNTTVVDLFNGLTTGSKKLIVQVGDHGNAEGTGLAGEYSRPTVAAMNWFDLHLRDEGDQETEPVVVETMPYPYADAQRYRTWEDFTNAPVRFTLHPPSADADGSLDTQDAGQSWSHTLQVEETSAEIADTLVQRGISERLAQFYRYSTRNISRKNAAIWSCAPFGDNQRISGEVRLRLTVTPQTKDATIVAYLFDATAEPFTIPPSKNFDRIVTSAAYTVLDREPGVPVTIDVPFQLTNYLVRAGRFLRLVVDTKDKFLADANGDTTTLTISSTADHPSSITIPVAAQT</sequence>
<dbReference type="InterPro" id="IPR005674">
    <property type="entry name" value="CocE/Ser_esterase"/>
</dbReference>
<feature type="domain" description="Xaa-Pro dipeptidyl-peptidase C-terminal" evidence="3">
    <location>
        <begin position="281"/>
        <end position="517"/>
    </location>
</feature>
<dbReference type="NCBIfam" id="TIGR00976">
    <property type="entry name" value="CocE_NonD"/>
    <property type="match status" value="1"/>
</dbReference>
<protein>
    <submittedName>
        <fullName evidence="4">Putative CocE/NonD family hydrolase</fullName>
    </submittedName>
</protein>
<dbReference type="PANTHER" id="PTHR22946:SF9">
    <property type="entry name" value="POLYKETIDE TRANSFERASE AF380"/>
    <property type="match status" value="1"/>
</dbReference>
<dbReference type="PANTHER" id="PTHR22946">
    <property type="entry name" value="DIENELACTONE HYDROLASE DOMAIN-CONTAINING PROTEIN-RELATED"/>
    <property type="match status" value="1"/>
</dbReference>
<dbReference type="EMBL" id="JACHMX010000001">
    <property type="protein sequence ID" value="MBB5857570.1"/>
    <property type="molecule type" value="Genomic_DNA"/>
</dbReference>
<dbReference type="AlphaFoldDB" id="A0A841BEZ8"/>
<dbReference type="GO" id="GO:0052689">
    <property type="term" value="F:carboxylic ester hydrolase activity"/>
    <property type="evidence" value="ECO:0007669"/>
    <property type="project" value="UniProtKB-ARBA"/>
</dbReference>
<dbReference type="InterPro" id="IPR029058">
    <property type="entry name" value="AB_hydrolase_fold"/>
</dbReference>
<reference evidence="4 5" key="1">
    <citation type="submission" date="2020-08" db="EMBL/GenBank/DDBJ databases">
        <title>Sequencing the genomes of 1000 actinobacteria strains.</title>
        <authorList>
            <person name="Klenk H.-P."/>
        </authorList>
    </citation>
    <scope>NUCLEOTIDE SEQUENCE [LARGE SCALE GENOMIC DNA]</scope>
    <source>
        <strain evidence="4 5">DSM 45272</strain>
    </source>
</reference>
<dbReference type="Pfam" id="PF02129">
    <property type="entry name" value="Peptidase_S15"/>
    <property type="match status" value="1"/>
</dbReference>
<dbReference type="Pfam" id="PF08530">
    <property type="entry name" value="PepX_C"/>
    <property type="match status" value="1"/>
</dbReference>